<name>A0A9P5NHT5_GYMJU</name>
<comment type="caution">
    <text evidence="2">The sequence shown here is derived from an EMBL/GenBank/DDBJ whole genome shotgun (WGS) entry which is preliminary data.</text>
</comment>
<gene>
    <name evidence="2" type="ORF">CPB84DRAFT_1783390</name>
</gene>
<protein>
    <submittedName>
        <fullName evidence="2">Uncharacterized protein</fullName>
    </submittedName>
</protein>
<evidence type="ECO:0000313" key="2">
    <source>
        <dbReference type="EMBL" id="KAF8893182.1"/>
    </source>
</evidence>
<dbReference type="AlphaFoldDB" id="A0A9P5NHT5"/>
<keyword evidence="1" id="KW-1133">Transmembrane helix</keyword>
<keyword evidence="1" id="KW-0472">Membrane</keyword>
<accession>A0A9P5NHT5</accession>
<keyword evidence="3" id="KW-1185">Reference proteome</keyword>
<dbReference type="OrthoDB" id="2015447at2759"/>
<organism evidence="2 3">
    <name type="scientific">Gymnopilus junonius</name>
    <name type="common">Spectacular rustgill mushroom</name>
    <name type="synonym">Gymnopilus spectabilis subsp. junonius</name>
    <dbReference type="NCBI Taxonomy" id="109634"/>
    <lineage>
        <taxon>Eukaryota</taxon>
        <taxon>Fungi</taxon>
        <taxon>Dikarya</taxon>
        <taxon>Basidiomycota</taxon>
        <taxon>Agaricomycotina</taxon>
        <taxon>Agaricomycetes</taxon>
        <taxon>Agaricomycetidae</taxon>
        <taxon>Agaricales</taxon>
        <taxon>Agaricineae</taxon>
        <taxon>Hymenogastraceae</taxon>
        <taxon>Gymnopilus</taxon>
    </lineage>
</organism>
<sequence length="66" mass="7059">MSFFMIVSSASIYAELLGGTATFSGLIIGIPPAISGLSLLFISRYDGGMLLHLPPLYNNQPLTEQL</sequence>
<proteinExistence type="predicted"/>
<keyword evidence="1" id="KW-0812">Transmembrane</keyword>
<reference evidence="2" key="1">
    <citation type="submission" date="2020-11" db="EMBL/GenBank/DDBJ databases">
        <authorList>
            <consortium name="DOE Joint Genome Institute"/>
            <person name="Ahrendt S."/>
            <person name="Riley R."/>
            <person name="Andreopoulos W."/>
            <person name="LaButti K."/>
            <person name="Pangilinan J."/>
            <person name="Ruiz-duenas F.J."/>
            <person name="Barrasa J.M."/>
            <person name="Sanchez-Garcia M."/>
            <person name="Camarero S."/>
            <person name="Miyauchi S."/>
            <person name="Serrano A."/>
            <person name="Linde D."/>
            <person name="Babiker R."/>
            <person name="Drula E."/>
            <person name="Ayuso-Fernandez I."/>
            <person name="Pacheco R."/>
            <person name="Padilla G."/>
            <person name="Ferreira P."/>
            <person name="Barriuso J."/>
            <person name="Kellner H."/>
            <person name="Castanera R."/>
            <person name="Alfaro M."/>
            <person name="Ramirez L."/>
            <person name="Pisabarro A.G."/>
            <person name="Kuo A."/>
            <person name="Tritt A."/>
            <person name="Lipzen A."/>
            <person name="He G."/>
            <person name="Yan M."/>
            <person name="Ng V."/>
            <person name="Cullen D."/>
            <person name="Martin F."/>
            <person name="Rosso M.-N."/>
            <person name="Henrissat B."/>
            <person name="Hibbett D."/>
            <person name="Martinez A.T."/>
            <person name="Grigoriev I.V."/>
        </authorList>
    </citation>
    <scope>NUCLEOTIDE SEQUENCE</scope>
    <source>
        <strain evidence="2">AH 44721</strain>
    </source>
</reference>
<feature type="non-terminal residue" evidence="2">
    <location>
        <position position="66"/>
    </location>
</feature>
<feature type="transmembrane region" description="Helical" evidence="1">
    <location>
        <begin position="20"/>
        <end position="42"/>
    </location>
</feature>
<evidence type="ECO:0000313" key="3">
    <source>
        <dbReference type="Proteomes" id="UP000724874"/>
    </source>
</evidence>
<dbReference type="Proteomes" id="UP000724874">
    <property type="component" value="Unassembled WGS sequence"/>
</dbReference>
<dbReference type="EMBL" id="JADNYJ010000067">
    <property type="protein sequence ID" value="KAF8893182.1"/>
    <property type="molecule type" value="Genomic_DNA"/>
</dbReference>
<evidence type="ECO:0000256" key="1">
    <source>
        <dbReference type="SAM" id="Phobius"/>
    </source>
</evidence>